<dbReference type="PANTHER" id="PTHR12215">
    <property type="entry name" value="PHOSPHOPANTETHEINE TRANSFERASE"/>
    <property type="match status" value="1"/>
</dbReference>
<dbReference type="InterPro" id="IPR037143">
    <property type="entry name" value="4-PPantetheinyl_Trfase_dom_sf"/>
</dbReference>
<dbReference type="AlphaFoldDB" id="A0A2A4F8A9"/>
<dbReference type="Gene3D" id="3.90.470.20">
    <property type="entry name" value="4'-phosphopantetheinyl transferase domain"/>
    <property type="match status" value="2"/>
</dbReference>
<comment type="similarity">
    <text evidence="1">Belongs to the P-Pant transferase superfamily. Gsp/Sfp/HetI/AcpT family.</text>
</comment>
<name>A0A2A4F8A9_9BURK</name>
<evidence type="ECO:0000313" key="5">
    <source>
        <dbReference type="EMBL" id="PCE28616.1"/>
    </source>
</evidence>
<evidence type="ECO:0000259" key="4">
    <source>
        <dbReference type="Pfam" id="PF22624"/>
    </source>
</evidence>
<feature type="domain" description="4'-phosphopantetheinyl transferase" evidence="3">
    <location>
        <begin position="115"/>
        <end position="223"/>
    </location>
</feature>
<evidence type="ECO:0000256" key="2">
    <source>
        <dbReference type="ARBA" id="ARBA00022679"/>
    </source>
</evidence>
<sequence>MNPQTGQQQIDIWCAEPDRINDEALLREYRHLLTDAERAQELRMHFAHDRRRYLVTRAMVRIVLSKYARIAPDAWVFTSNRYGKPAIANENTGGLTFNLTHAGRLIILCVAYGTSLGVDTEHIRAREHALDLVERCFTSDEASSLYAMPVQLWQQRFFEHWTLKEAYVKARGMGMSIPLDQVGFRLDDTDGIRLWVHRNQQDEPSRWHFWQLWPDADHIAAVCIERTALQRPALSMTTIVPWVSEHARDYRLSRTSAA</sequence>
<dbReference type="GO" id="GO:0008897">
    <property type="term" value="F:holo-[acyl-carrier-protein] synthase activity"/>
    <property type="evidence" value="ECO:0007669"/>
    <property type="project" value="InterPro"/>
</dbReference>
<dbReference type="Pfam" id="PF01648">
    <property type="entry name" value="ACPS"/>
    <property type="match status" value="1"/>
</dbReference>
<organism evidence="5 6">
    <name type="scientific">Paraburkholderia acidicola</name>
    <dbReference type="NCBI Taxonomy" id="1912599"/>
    <lineage>
        <taxon>Bacteria</taxon>
        <taxon>Pseudomonadati</taxon>
        <taxon>Pseudomonadota</taxon>
        <taxon>Betaproteobacteria</taxon>
        <taxon>Burkholderiales</taxon>
        <taxon>Burkholderiaceae</taxon>
        <taxon>Paraburkholderia</taxon>
    </lineage>
</organism>
<evidence type="ECO:0000313" key="6">
    <source>
        <dbReference type="Proteomes" id="UP000218022"/>
    </source>
</evidence>
<evidence type="ECO:0000259" key="3">
    <source>
        <dbReference type="Pfam" id="PF01648"/>
    </source>
</evidence>
<dbReference type="InterPro" id="IPR008278">
    <property type="entry name" value="4-PPantetheinyl_Trfase_dom"/>
</dbReference>
<keyword evidence="2" id="KW-0808">Transferase</keyword>
<dbReference type="GO" id="GO:0019878">
    <property type="term" value="P:lysine biosynthetic process via aminoadipic acid"/>
    <property type="evidence" value="ECO:0007669"/>
    <property type="project" value="TreeGrafter"/>
</dbReference>
<dbReference type="PANTHER" id="PTHR12215:SF10">
    <property type="entry name" value="L-AMINOADIPATE-SEMIALDEHYDE DEHYDROGENASE-PHOSPHOPANTETHEINYL TRANSFERASE"/>
    <property type="match status" value="1"/>
</dbReference>
<dbReference type="InterPro" id="IPR050559">
    <property type="entry name" value="P-Pant_transferase_sf"/>
</dbReference>
<dbReference type="GO" id="GO:0000287">
    <property type="term" value="F:magnesium ion binding"/>
    <property type="evidence" value="ECO:0007669"/>
    <property type="project" value="InterPro"/>
</dbReference>
<feature type="domain" description="4'-phosphopantetheinyl transferase N-terminal" evidence="4">
    <location>
        <begin position="31"/>
        <end position="108"/>
    </location>
</feature>
<dbReference type="Pfam" id="PF22624">
    <property type="entry name" value="AASDHPPT_N"/>
    <property type="match status" value="1"/>
</dbReference>
<proteinExistence type="inferred from homology"/>
<dbReference type="OrthoDB" id="9808281at2"/>
<dbReference type="InterPro" id="IPR055066">
    <property type="entry name" value="AASDHPPT_N"/>
</dbReference>
<dbReference type="Proteomes" id="UP000218022">
    <property type="component" value="Unassembled WGS sequence"/>
</dbReference>
<protein>
    <submittedName>
        <fullName evidence="5">Uncharacterized protein</fullName>
    </submittedName>
</protein>
<comment type="caution">
    <text evidence="5">The sequence shown here is derived from an EMBL/GenBank/DDBJ whole genome shotgun (WGS) entry which is preliminary data.</text>
</comment>
<reference evidence="5 6" key="1">
    <citation type="submission" date="2017-01" db="EMBL/GenBank/DDBJ databases">
        <title>Whole-Genome Shotgun Sequencing of Two beta-Proteobacterial Species in Search of the Bulgecin Biosynthetic Cluster.</title>
        <authorList>
            <person name="Horsman M.E."/>
            <person name="Marous D.R."/>
            <person name="Li R."/>
            <person name="Oliver R.A."/>
            <person name="Byun B."/>
            <person name="Emrich S.J."/>
            <person name="Boggess B."/>
            <person name="Townsend C.A."/>
            <person name="Mobashery S."/>
        </authorList>
    </citation>
    <scope>NUCLEOTIDE SEQUENCE [LARGE SCALE GENOMIC DNA]</scope>
    <source>
        <strain evidence="5 6">ATCC 31363</strain>
    </source>
</reference>
<gene>
    <name evidence="5" type="ORF">BWP39_00055</name>
</gene>
<dbReference type="EMBL" id="MTZV01000001">
    <property type="protein sequence ID" value="PCE28616.1"/>
    <property type="molecule type" value="Genomic_DNA"/>
</dbReference>
<dbReference type="GO" id="GO:0005829">
    <property type="term" value="C:cytosol"/>
    <property type="evidence" value="ECO:0007669"/>
    <property type="project" value="TreeGrafter"/>
</dbReference>
<dbReference type="SUPFAM" id="SSF56214">
    <property type="entry name" value="4'-phosphopantetheinyl transferase"/>
    <property type="match status" value="2"/>
</dbReference>
<accession>A0A2A4F8A9</accession>
<dbReference type="RefSeq" id="WP_096716368.1">
    <property type="nucleotide sequence ID" value="NZ_MTZV01000001.1"/>
</dbReference>
<evidence type="ECO:0000256" key="1">
    <source>
        <dbReference type="ARBA" id="ARBA00010990"/>
    </source>
</evidence>